<name>A0A0P8E2T4_9EURY</name>
<dbReference type="Proteomes" id="UP000050360">
    <property type="component" value="Unassembled WGS sequence"/>
</dbReference>
<feature type="transmembrane region" description="Helical" evidence="1">
    <location>
        <begin position="633"/>
        <end position="657"/>
    </location>
</feature>
<dbReference type="NCBIfam" id="TIGR01451">
    <property type="entry name" value="B_ant_repeat"/>
    <property type="match status" value="2"/>
</dbReference>
<evidence type="ECO:0000256" key="1">
    <source>
        <dbReference type="SAM" id="Phobius"/>
    </source>
</evidence>
<evidence type="ECO:0008006" key="4">
    <source>
        <dbReference type="Google" id="ProtNLM"/>
    </source>
</evidence>
<accession>A0A0P8E2T4</accession>
<keyword evidence="1" id="KW-0472">Membrane</keyword>
<keyword evidence="1" id="KW-1133">Transmembrane helix</keyword>
<dbReference type="EMBL" id="LKCM01000064">
    <property type="protein sequence ID" value="KPQ44671.1"/>
    <property type="molecule type" value="Genomic_DNA"/>
</dbReference>
<comment type="caution">
    <text evidence="2">The sequence shown here is derived from an EMBL/GenBank/DDBJ whole genome shotgun (WGS) entry which is preliminary data.</text>
</comment>
<evidence type="ECO:0000313" key="2">
    <source>
        <dbReference type="EMBL" id="KPQ44671.1"/>
    </source>
</evidence>
<evidence type="ECO:0000313" key="3">
    <source>
        <dbReference type="Proteomes" id="UP000050360"/>
    </source>
</evidence>
<sequence>MRYIYFLLAITIVVSFTVDSVLADDCEDLNEQKICWGSNSSTTLSWTNPRITSGEYLIEARDFNWLGSISIRVTKNGAIQEGVLSEGEYYLFDFSNNSTFNGIKIIADQVSNINSFPSNIGTFPSDPQAKISFKLSIPKEKEKPTLEISIIAENETKKSPGITANITIQNSGDSDLIETQVRIIYDGLELNEFDFEENSMNEITASGPEIKWENVSSYKLTPTNSGIIKNGYNIQVLNFSNKTAIINTSYNGSMKSDVLMEGGSIIFGYTRENEYTGIKILGIHISNDAAELVLQVPVKNSLKRRYPVIPGDSNESINLGFKIPGSSRKMYKISVIASGKDREGNNHVKSATTTVLLQNTFNIKKIISNSILGENLYPEYSRVRNIGALKNITYITISVVNLQNYPVHNVTLRDMIPPGFNFMDNSNRTSVSWDFDINSNDHKEFTYAITAKRQGIYNIPKAELTWDEWGEFLRLESNGPRTSVSGPYIVMERSFNKSNISIGETLSVSLSLTNNGDIPTNILVNDSVPRNATFISGTLSFSGFLRPREKARIAYTVIADGNIIEFKAPEITSKNQGFEWYEALPSKKISEYSPVPAVIPTIAPDMGVKVPEQVPEQVPLKGIVQKINEEFPWLEGAISIITLIITLLSGIFLLLLLKKKYFRIHEK</sequence>
<dbReference type="AlphaFoldDB" id="A0A0P8E2T4"/>
<reference evidence="2 3" key="1">
    <citation type="submission" date="2015-09" db="EMBL/GenBank/DDBJ databases">
        <title>A metagenomics-based metabolic model of nitrate-dependent anaerobic oxidation of methane by Methanoperedens-like archaea.</title>
        <authorList>
            <person name="Arshad A."/>
            <person name="Speth D.R."/>
            <person name="De Graaf R.M."/>
            <person name="Op Den Camp H.J."/>
            <person name="Jetten M.S."/>
            <person name="Welte C.U."/>
        </authorList>
    </citation>
    <scope>NUCLEOTIDE SEQUENCE [LARGE SCALE GENOMIC DNA]</scope>
</reference>
<keyword evidence="1" id="KW-0812">Transmembrane</keyword>
<organism evidence="2 3">
    <name type="scientific">Candidatus Methanoperedens nitratireducens</name>
    <dbReference type="NCBI Taxonomy" id="1392998"/>
    <lineage>
        <taxon>Archaea</taxon>
        <taxon>Methanobacteriati</taxon>
        <taxon>Methanobacteriota</taxon>
        <taxon>Stenosarchaea group</taxon>
        <taxon>Methanomicrobia</taxon>
        <taxon>Methanosarcinales</taxon>
        <taxon>ANME-2 cluster</taxon>
        <taxon>Candidatus Methanoperedentaceae</taxon>
        <taxon>Candidatus Methanoperedens</taxon>
    </lineage>
</organism>
<dbReference type="InterPro" id="IPR047589">
    <property type="entry name" value="DUF11_rpt"/>
</dbReference>
<gene>
    <name evidence="2" type="ORF">MPEBLZ_00767</name>
</gene>
<proteinExistence type="predicted"/>
<protein>
    <recommendedName>
        <fullName evidence="4">DUF11 domain-containing protein</fullName>
    </recommendedName>
</protein>